<feature type="transmembrane region" description="Helical" evidence="1">
    <location>
        <begin position="141"/>
        <end position="161"/>
    </location>
</feature>
<name>A0A2P2L5S6_RHIMU</name>
<keyword evidence="1" id="KW-1133">Transmembrane helix</keyword>
<feature type="transmembrane region" description="Helical" evidence="1">
    <location>
        <begin position="167"/>
        <end position="188"/>
    </location>
</feature>
<evidence type="ECO:0000313" key="2">
    <source>
        <dbReference type="EMBL" id="MBX13324.1"/>
    </source>
</evidence>
<feature type="transmembrane region" description="Helical" evidence="1">
    <location>
        <begin position="41"/>
        <end position="62"/>
    </location>
</feature>
<sequence>MPQNTRFPMLPTYITMYNIIEINHRAVGAKPLYNLDALLHWLPVTVLLIILIKQPLVVVHVLKSHFSLPFFLSYNIRGIYCTDSNTIFAIQCIATGIMFNNSSIRTKVYMSIRGNTRNSITFPVKNSLTICRRVLYFQNHLVLRVFTKMFSASPFLSFFFSPQSWQSMQLCMGCFLFLFGVLFKSVSYESEGKRRRRRRKRRRSTLAHRIFSLF</sequence>
<dbReference type="EMBL" id="GGEC01032840">
    <property type="protein sequence ID" value="MBX13324.1"/>
    <property type="molecule type" value="Transcribed_RNA"/>
</dbReference>
<evidence type="ECO:0000256" key="1">
    <source>
        <dbReference type="SAM" id="Phobius"/>
    </source>
</evidence>
<reference evidence="2" key="1">
    <citation type="submission" date="2018-02" db="EMBL/GenBank/DDBJ databases">
        <title>Rhizophora mucronata_Transcriptome.</title>
        <authorList>
            <person name="Meera S.P."/>
            <person name="Sreeshan A."/>
            <person name="Augustine A."/>
        </authorList>
    </citation>
    <scope>NUCLEOTIDE SEQUENCE</scope>
    <source>
        <tissue evidence="2">Leaf</tissue>
    </source>
</reference>
<proteinExistence type="predicted"/>
<keyword evidence="1" id="KW-0812">Transmembrane</keyword>
<accession>A0A2P2L5S6</accession>
<dbReference type="AlphaFoldDB" id="A0A2P2L5S6"/>
<protein>
    <submittedName>
        <fullName evidence="2">Uncharacterized protein MANES_01G020400</fullName>
    </submittedName>
</protein>
<organism evidence="2">
    <name type="scientific">Rhizophora mucronata</name>
    <name type="common">Asiatic mangrove</name>
    <dbReference type="NCBI Taxonomy" id="61149"/>
    <lineage>
        <taxon>Eukaryota</taxon>
        <taxon>Viridiplantae</taxon>
        <taxon>Streptophyta</taxon>
        <taxon>Embryophyta</taxon>
        <taxon>Tracheophyta</taxon>
        <taxon>Spermatophyta</taxon>
        <taxon>Magnoliopsida</taxon>
        <taxon>eudicotyledons</taxon>
        <taxon>Gunneridae</taxon>
        <taxon>Pentapetalae</taxon>
        <taxon>rosids</taxon>
        <taxon>fabids</taxon>
        <taxon>Malpighiales</taxon>
        <taxon>Rhizophoraceae</taxon>
        <taxon>Rhizophora</taxon>
    </lineage>
</organism>
<keyword evidence="1" id="KW-0472">Membrane</keyword>